<dbReference type="AlphaFoldDB" id="A0A7C9N2P1"/>
<protein>
    <recommendedName>
        <fullName evidence="9">endopeptidase La</fullName>
        <ecNumber evidence="9">3.4.21.53</ecNumber>
    </recommendedName>
</protein>
<comment type="similarity">
    <text evidence="9">Belongs to the peptidase S16 family.</text>
</comment>
<dbReference type="InterPro" id="IPR008269">
    <property type="entry name" value="Lon_proteolytic"/>
</dbReference>
<feature type="active site" evidence="6 9">
    <location>
        <position position="629"/>
    </location>
</feature>
<dbReference type="InterPro" id="IPR020568">
    <property type="entry name" value="Ribosomal_Su5_D2-typ_SF"/>
</dbReference>
<feature type="binding site" evidence="7">
    <location>
        <begin position="251"/>
        <end position="258"/>
    </location>
    <ligand>
        <name>ATP</name>
        <dbReference type="ChEBI" id="CHEBI:30616"/>
    </ligand>
</feature>
<feature type="active site" evidence="6 9">
    <location>
        <position position="586"/>
    </location>
</feature>
<dbReference type="SUPFAM" id="SSF52540">
    <property type="entry name" value="P-loop containing nucleoside triphosphate hydrolases"/>
    <property type="match status" value="1"/>
</dbReference>
<dbReference type="EMBL" id="WVUD01000048">
    <property type="protein sequence ID" value="MYL84957.1"/>
    <property type="molecule type" value="Genomic_DNA"/>
</dbReference>
<dbReference type="SMART" id="SM00448">
    <property type="entry name" value="REC"/>
    <property type="match status" value="1"/>
</dbReference>
<dbReference type="Gene3D" id="3.40.50.2300">
    <property type="match status" value="1"/>
</dbReference>
<evidence type="ECO:0000256" key="6">
    <source>
        <dbReference type="PIRSR" id="PIRSR001174-1"/>
    </source>
</evidence>
<sequence>MLFFQKRTEGALPPAPTSDLEQLKARIASQELPFHAREAAKRELERLEKTDQSVAEYGVGLAYLDFLLGLPWVVATPDRLNLAEAEAVLARRHQGLGQIKDRVLEYLASRALRNVADFHVLVVDDEDIARANLEHVLRKEGYRVRGAANGLEALEEVRRWEFDLIVTDLKMDKMDGLELLAAARQVSPATRVMLVTGFATVDTAVAAMRQGAVYYLAKPVNLDELRSTVARLAGEKAAPTAFRSPVLCFSGPPGTGKTSVGQAIAEALGRKFHRISLAGLRDEAELRGHRRTYVGALPGRVLQSISRLGVRNPVFMLDEIDKIGKDFRGDPAAVFLEMLDPEQNGQFVDNYLEVPFDLSQVLFIATANDVRELSGPLLDRLEVVPFAGYSAGEKVGIAASHLLPRQLREHGLTHPYPVVTPQAIRAVVDGYTREAGVRNLDRELGRICRKLAKLRLEGTTPPGGQAVPAGGADATVVDEALIPALLGPKRFIREAAGSTPRVGVATGLVYADYGGEIIFVEAIRMKGTGQLLLTGSLGEVLRESAQTALSLVRSRAGELGLDPDLFATQDVHVHIPAGSIPKEGSSAGLTLALALISLFTDKALRPDVAMTGEITLTGYVLPVGGIREKVLAAARAGARQVILPEGNRTDALALAGTDGPELETLFVRTVFEALPLALVGD</sequence>
<dbReference type="Gene3D" id="1.10.8.60">
    <property type="match status" value="1"/>
</dbReference>
<dbReference type="InterPro" id="IPR027417">
    <property type="entry name" value="P-loop_NTPase"/>
</dbReference>
<dbReference type="PROSITE" id="PS51786">
    <property type="entry name" value="LON_PROTEOLYTIC"/>
    <property type="match status" value="1"/>
</dbReference>
<dbReference type="InterPro" id="IPR054594">
    <property type="entry name" value="Lon_lid"/>
</dbReference>
<evidence type="ECO:0000256" key="8">
    <source>
        <dbReference type="PROSITE-ProRule" id="PRU00169"/>
    </source>
</evidence>
<evidence type="ECO:0000256" key="9">
    <source>
        <dbReference type="PROSITE-ProRule" id="PRU01122"/>
    </source>
</evidence>
<evidence type="ECO:0000256" key="7">
    <source>
        <dbReference type="PIRSR" id="PIRSR001174-2"/>
    </source>
</evidence>
<dbReference type="PIRSF" id="PIRSF001174">
    <property type="entry name" value="Lon_proteas"/>
    <property type="match status" value="1"/>
</dbReference>
<dbReference type="GO" id="GO:0004176">
    <property type="term" value="F:ATP-dependent peptidase activity"/>
    <property type="evidence" value="ECO:0007669"/>
    <property type="project" value="UniProtKB-UniRule"/>
</dbReference>
<proteinExistence type="inferred from homology"/>
<dbReference type="EC" id="3.4.21.53" evidence="9"/>
<evidence type="ECO:0000256" key="1">
    <source>
        <dbReference type="ARBA" id="ARBA00022670"/>
    </source>
</evidence>
<dbReference type="GO" id="GO:0030163">
    <property type="term" value="P:protein catabolic process"/>
    <property type="evidence" value="ECO:0007669"/>
    <property type="project" value="InterPro"/>
</dbReference>
<dbReference type="Gene3D" id="3.30.230.10">
    <property type="match status" value="1"/>
</dbReference>
<keyword evidence="13" id="KW-1185">Reference proteome</keyword>
<dbReference type="InterPro" id="IPR011006">
    <property type="entry name" value="CheY-like_superfamily"/>
</dbReference>
<comment type="catalytic activity">
    <reaction evidence="9">
        <text>Hydrolysis of proteins in presence of ATP.</text>
        <dbReference type="EC" id="3.4.21.53"/>
    </reaction>
</comment>
<dbReference type="Proteomes" id="UP000482487">
    <property type="component" value="Unassembled WGS sequence"/>
</dbReference>
<dbReference type="Gene3D" id="1.20.5.5270">
    <property type="match status" value="1"/>
</dbReference>
<dbReference type="CDD" id="cd17536">
    <property type="entry name" value="REC_YesN-like"/>
    <property type="match status" value="1"/>
</dbReference>
<feature type="domain" description="Response regulatory" evidence="10">
    <location>
        <begin position="119"/>
        <end position="233"/>
    </location>
</feature>
<keyword evidence="8" id="KW-0597">Phosphoprotein</keyword>
<organism evidence="12 13">
    <name type="scientific">Solidesulfovibrio aerotolerans</name>
    <dbReference type="NCBI Taxonomy" id="295255"/>
    <lineage>
        <taxon>Bacteria</taxon>
        <taxon>Pseudomonadati</taxon>
        <taxon>Thermodesulfobacteriota</taxon>
        <taxon>Desulfovibrionia</taxon>
        <taxon>Desulfovibrionales</taxon>
        <taxon>Desulfovibrionaceae</taxon>
        <taxon>Solidesulfovibrio</taxon>
    </lineage>
</organism>
<dbReference type="Pfam" id="PF00004">
    <property type="entry name" value="AAA"/>
    <property type="match status" value="1"/>
</dbReference>
<keyword evidence="2 7" id="KW-0547">Nucleotide-binding</keyword>
<dbReference type="SUPFAM" id="SSF52172">
    <property type="entry name" value="CheY-like"/>
    <property type="match status" value="1"/>
</dbReference>
<evidence type="ECO:0000259" key="11">
    <source>
        <dbReference type="PROSITE" id="PS51786"/>
    </source>
</evidence>
<name>A0A7C9N2P1_9BACT</name>
<dbReference type="InterPro" id="IPR027065">
    <property type="entry name" value="Lon_Prtase"/>
</dbReference>
<dbReference type="Pfam" id="PF00072">
    <property type="entry name" value="Response_reg"/>
    <property type="match status" value="1"/>
</dbReference>
<dbReference type="SUPFAM" id="SSF54211">
    <property type="entry name" value="Ribosomal protein S5 domain 2-like"/>
    <property type="match status" value="1"/>
</dbReference>
<dbReference type="PRINTS" id="PR00830">
    <property type="entry name" value="ENDOLAPTASE"/>
</dbReference>
<dbReference type="GO" id="GO:0000160">
    <property type="term" value="P:phosphorelay signal transduction system"/>
    <property type="evidence" value="ECO:0007669"/>
    <property type="project" value="InterPro"/>
</dbReference>
<dbReference type="InterPro" id="IPR003959">
    <property type="entry name" value="ATPase_AAA_core"/>
</dbReference>
<gene>
    <name evidence="12" type="ORF">GTA51_17740</name>
</gene>
<evidence type="ECO:0000256" key="5">
    <source>
        <dbReference type="ARBA" id="ARBA00022840"/>
    </source>
</evidence>
<dbReference type="GO" id="GO:0016887">
    <property type="term" value="F:ATP hydrolysis activity"/>
    <property type="evidence" value="ECO:0007669"/>
    <property type="project" value="InterPro"/>
</dbReference>
<dbReference type="RefSeq" id="WP_160963472.1">
    <property type="nucleotide sequence ID" value="NZ_WVUD01000048.1"/>
</dbReference>
<evidence type="ECO:0000256" key="4">
    <source>
        <dbReference type="ARBA" id="ARBA00022825"/>
    </source>
</evidence>
<comment type="caution">
    <text evidence="12">The sequence shown here is derived from an EMBL/GenBank/DDBJ whole genome shotgun (WGS) entry which is preliminary data.</text>
</comment>
<evidence type="ECO:0000256" key="2">
    <source>
        <dbReference type="ARBA" id="ARBA00022741"/>
    </source>
</evidence>
<feature type="domain" description="Lon proteolytic" evidence="11">
    <location>
        <begin position="499"/>
        <end position="680"/>
    </location>
</feature>
<dbReference type="OrthoDB" id="9803599at2"/>
<dbReference type="Pfam" id="PF22667">
    <property type="entry name" value="Lon_lid"/>
    <property type="match status" value="1"/>
</dbReference>
<dbReference type="InterPro" id="IPR001789">
    <property type="entry name" value="Sig_transdc_resp-reg_receiver"/>
</dbReference>
<keyword evidence="4 9" id="KW-0720">Serine protease</keyword>
<feature type="modified residue" description="4-aspartylphosphate" evidence="8">
    <location>
        <position position="168"/>
    </location>
</feature>
<dbReference type="InterPro" id="IPR014721">
    <property type="entry name" value="Ribsml_uS5_D2-typ_fold_subgr"/>
</dbReference>
<dbReference type="GO" id="GO:0004252">
    <property type="term" value="F:serine-type endopeptidase activity"/>
    <property type="evidence" value="ECO:0007669"/>
    <property type="project" value="UniProtKB-UniRule"/>
</dbReference>
<keyword evidence="5 7" id="KW-0067">ATP-binding</keyword>
<accession>A0A7C9N2P1</accession>
<keyword evidence="3 9" id="KW-0378">Hydrolase</keyword>
<evidence type="ECO:0000256" key="3">
    <source>
        <dbReference type="ARBA" id="ARBA00022801"/>
    </source>
</evidence>
<keyword evidence="1 9" id="KW-0645">Protease</keyword>
<dbReference type="Pfam" id="PF05362">
    <property type="entry name" value="Lon_C"/>
    <property type="match status" value="1"/>
</dbReference>
<dbReference type="GO" id="GO:0006508">
    <property type="term" value="P:proteolysis"/>
    <property type="evidence" value="ECO:0007669"/>
    <property type="project" value="UniProtKB-KW"/>
</dbReference>
<evidence type="ECO:0000313" key="13">
    <source>
        <dbReference type="Proteomes" id="UP000482487"/>
    </source>
</evidence>
<dbReference type="PROSITE" id="PS50110">
    <property type="entry name" value="RESPONSE_REGULATORY"/>
    <property type="match status" value="1"/>
</dbReference>
<dbReference type="Gene3D" id="3.40.50.300">
    <property type="entry name" value="P-loop containing nucleotide triphosphate hydrolases"/>
    <property type="match status" value="1"/>
</dbReference>
<dbReference type="GO" id="GO:0005524">
    <property type="term" value="F:ATP binding"/>
    <property type="evidence" value="ECO:0007669"/>
    <property type="project" value="UniProtKB-KW"/>
</dbReference>
<evidence type="ECO:0000259" key="10">
    <source>
        <dbReference type="PROSITE" id="PS50110"/>
    </source>
</evidence>
<dbReference type="PANTHER" id="PTHR10046">
    <property type="entry name" value="ATP DEPENDENT LON PROTEASE FAMILY MEMBER"/>
    <property type="match status" value="1"/>
</dbReference>
<evidence type="ECO:0000313" key="12">
    <source>
        <dbReference type="EMBL" id="MYL84957.1"/>
    </source>
</evidence>
<dbReference type="InterPro" id="IPR004815">
    <property type="entry name" value="Lon_bac/euk-typ"/>
</dbReference>
<dbReference type="SMART" id="SM00382">
    <property type="entry name" value="AAA"/>
    <property type="match status" value="1"/>
</dbReference>
<reference evidence="12 13" key="1">
    <citation type="submission" date="2020-01" db="EMBL/GenBank/DDBJ databases">
        <title>Genome sequence of Desulfovibrio aerotolerans DSM 16695(T).</title>
        <authorList>
            <person name="Karnachuk O."/>
            <person name="Avakyan M."/>
            <person name="Mardanov A."/>
            <person name="Kadnikov V."/>
            <person name="Ravin N."/>
        </authorList>
    </citation>
    <scope>NUCLEOTIDE SEQUENCE [LARGE SCALE GENOMIC DNA]</scope>
    <source>
        <strain evidence="12 13">DSM 16695</strain>
    </source>
</reference>
<dbReference type="InterPro" id="IPR003593">
    <property type="entry name" value="AAA+_ATPase"/>
</dbReference>